<keyword evidence="2" id="KW-1185">Reference proteome</keyword>
<accession>A0ABQ7J2Z6</accession>
<name>A0ABQ7J2Z6_9HELO</name>
<comment type="caution">
    <text evidence="1">The sequence shown here is derived from an EMBL/GenBank/DDBJ whole genome shotgun (WGS) entry which is preliminary data.</text>
</comment>
<dbReference type="GeneID" id="62227228"/>
<organism evidence="1 2">
    <name type="scientific">Botrytis deweyae</name>
    <dbReference type="NCBI Taxonomy" id="2478750"/>
    <lineage>
        <taxon>Eukaryota</taxon>
        <taxon>Fungi</taxon>
        <taxon>Dikarya</taxon>
        <taxon>Ascomycota</taxon>
        <taxon>Pezizomycotina</taxon>
        <taxon>Leotiomycetes</taxon>
        <taxon>Helotiales</taxon>
        <taxon>Sclerotiniaceae</taxon>
        <taxon>Botrytis</taxon>
    </lineage>
</organism>
<dbReference type="InterPro" id="IPR053185">
    <property type="entry name" value="SET_domain_protein"/>
</dbReference>
<dbReference type="RefSeq" id="XP_038815748.1">
    <property type="nucleotide sequence ID" value="XM_038948071.1"/>
</dbReference>
<evidence type="ECO:0000313" key="1">
    <source>
        <dbReference type="EMBL" id="KAF7940326.1"/>
    </source>
</evidence>
<protein>
    <submittedName>
        <fullName evidence="1">Uncharacterized protein</fullName>
    </submittedName>
</protein>
<dbReference type="Proteomes" id="UP000783213">
    <property type="component" value="Unassembled WGS sequence"/>
</dbReference>
<dbReference type="EMBL" id="RCSX01000001">
    <property type="protein sequence ID" value="KAF7940326.1"/>
    <property type="molecule type" value="Genomic_DNA"/>
</dbReference>
<dbReference type="PANTHER" id="PTHR47332:SF4">
    <property type="entry name" value="SET DOMAIN-CONTAINING PROTEIN 5"/>
    <property type="match status" value="1"/>
</dbReference>
<proteinExistence type="predicted"/>
<evidence type="ECO:0000313" key="2">
    <source>
        <dbReference type="Proteomes" id="UP000783213"/>
    </source>
</evidence>
<reference evidence="1 2" key="1">
    <citation type="journal article" date="2020" name="Genome Biol. Evol.">
        <title>Comparative genomics of Sclerotiniaceae.</title>
        <authorList>
            <person name="Valero Jimenez C.A."/>
            <person name="Steentjes M."/>
            <person name="Scholten O.E."/>
            <person name="Van Kan J.A.L."/>
        </authorList>
    </citation>
    <scope>NUCLEOTIDE SEQUENCE [LARGE SCALE GENOMIC DNA]</scope>
    <source>
        <strain evidence="1 2">B1</strain>
    </source>
</reference>
<gene>
    <name evidence="1" type="ORF">EAE98_000453</name>
</gene>
<dbReference type="PANTHER" id="PTHR47332">
    <property type="entry name" value="SET DOMAIN-CONTAINING PROTEIN 5"/>
    <property type="match status" value="1"/>
</dbReference>
<sequence>MGVDAGFDMYPRLCKGIVDRHNWGRFIELIKEYYKDDTQVEIKPNYIIFKAGEHPQLPFEGHKFLRFSSKVSGSIASDTNVESYIDTVTGFAQANFSSRVRYWHEGADQSGVYNWTEVHESIRSYQQLQPDKLETPSSIAQLLSGTDPIAELGIAPFEIKHIIRKGKGLVARVNISKGTRIICEKPLLKAVPMPHDELEAFLATKLKAMSRESQRQFLSLHNNFPLALSQLLPYYDAFQISIAHGDQARASILAERAYKARVICEGEDSPETLRAKSLALKPAVHNSFGLFSRKWKSARDSVPKGLDTVEFDRWLFRQKN</sequence>